<dbReference type="AlphaFoldDB" id="A0A1I7WN33"/>
<reference evidence="3" key="1">
    <citation type="submission" date="2016-11" db="UniProtKB">
        <authorList>
            <consortium name="WormBaseParasite"/>
        </authorList>
    </citation>
    <scope>IDENTIFICATION</scope>
</reference>
<dbReference type="Proteomes" id="UP000095283">
    <property type="component" value="Unplaced"/>
</dbReference>
<keyword evidence="2" id="KW-1185">Reference proteome</keyword>
<proteinExistence type="predicted"/>
<name>A0A1I7WN33_HETBA</name>
<keyword evidence="1" id="KW-1133">Transmembrane helix</keyword>
<feature type="transmembrane region" description="Helical" evidence="1">
    <location>
        <begin position="217"/>
        <end position="237"/>
    </location>
</feature>
<feature type="transmembrane region" description="Helical" evidence="1">
    <location>
        <begin position="243"/>
        <end position="265"/>
    </location>
</feature>
<evidence type="ECO:0000313" key="2">
    <source>
        <dbReference type="Proteomes" id="UP000095283"/>
    </source>
</evidence>
<feature type="transmembrane region" description="Helical" evidence="1">
    <location>
        <begin position="26"/>
        <end position="45"/>
    </location>
</feature>
<evidence type="ECO:0000256" key="1">
    <source>
        <dbReference type="SAM" id="Phobius"/>
    </source>
</evidence>
<sequence length="321" mass="37340">MLSATNRLSSQDEVTWAHCRLRFSNIYQALLIFGGICILFGFLAASREQNLSLDNFPDPKFFLERSKYTNGSVYISESVDAQQDDHPLYHIYRKDHLRYDYGNSFYNYCKVKKKGQEIIDICSFHFFTHKATLKIVMFNNNHSAFCDQRSASSIAQRLLSSIFPSYNGDEDFCTSMDEDNSPYLLQHQGFPLIIITTVFSIKTSCKKIATKSYINSFNTRCTYVFISFLSSFLYFFFQPSVFLLRLRMIIILVFITCVPTVHYTYTSYLGFKPCHNFDSSTTQRFTDISIRYITNGLPLYPLQVYTVTQLSTFYPISRLFS</sequence>
<protein>
    <submittedName>
        <fullName evidence="3">Transmembrane protein</fullName>
    </submittedName>
</protein>
<dbReference type="WBParaSite" id="Hba_06492">
    <property type="protein sequence ID" value="Hba_06492"/>
    <property type="gene ID" value="Hba_06492"/>
</dbReference>
<organism evidence="2 3">
    <name type="scientific">Heterorhabditis bacteriophora</name>
    <name type="common">Entomopathogenic nematode worm</name>
    <dbReference type="NCBI Taxonomy" id="37862"/>
    <lineage>
        <taxon>Eukaryota</taxon>
        <taxon>Metazoa</taxon>
        <taxon>Ecdysozoa</taxon>
        <taxon>Nematoda</taxon>
        <taxon>Chromadorea</taxon>
        <taxon>Rhabditida</taxon>
        <taxon>Rhabditina</taxon>
        <taxon>Rhabditomorpha</taxon>
        <taxon>Strongyloidea</taxon>
        <taxon>Heterorhabditidae</taxon>
        <taxon>Heterorhabditis</taxon>
    </lineage>
</organism>
<keyword evidence="1" id="KW-0812">Transmembrane</keyword>
<accession>A0A1I7WN33</accession>
<keyword evidence="1" id="KW-0472">Membrane</keyword>
<evidence type="ECO:0000313" key="3">
    <source>
        <dbReference type="WBParaSite" id="Hba_06492"/>
    </source>
</evidence>